<comment type="subcellular location">
    <subcellularLocation>
        <location evidence="3">Cytoplasm</location>
    </subcellularLocation>
</comment>
<evidence type="ECO:0000313" key="20">
    <source>
        <dbReference type="Proteomes" id="UP000253250"/>
    </source>
</evidence>
<dbReference type="SUPFAM" id="SSF53850">
    <property type="entry name" value="Periplasmic binding protein-like II"/>
    <property type="match status" value="1"/>
</dbReference>
<evidence type="ECO:0000256" key="18">
    <source>
        <dbReference type="ARBA" id="ARBA00047848"/>
    </source>
</evidence>
<dbReference type="GO" id="GO:0005737">
    <property type="term" value="C:cytoplasm"/>
    <property type="evidence" value="ECO:0007669"/>
    <property type="project" value="UniProtKB-SubCell"/>
</dbReference>
<dbReference type="EMBL" id="PSYR01000001">
    <property type="protein sequence ID" value="RCN58970.1"/>
    <property type="molecule type" value="Genomic_DNA"/>
</dbReference>
<evidence type="ECO:0000256" key="13">
    <source>
        <dbReference type="ARBA" id="ARBA00023235"/>
    </source>
</evidence>
<evidence type="ECO:0000256" key="5">
    <source>
        <dbReference type="ARBA" id="ARBA00004817"/>
    </source>
</evidence>
<keyword evidence="13" id="KW-0413">Isomerase</keyword>
<dbReference type="UniPathway" id="UPA00120">
    <property type="reaction ID" value="UER00203"/>
</dbReference>
<evidence type="ECO:0000256" key="12">
    <source>
        <dbReference type="ARBA" id="ARBA00023222"/>
    </source>
</evidence>
<keyword evidence="12" id="KW-0584">Phenylalanine biosynthesis</keyword>
<evidence type="ECO:0000256" key="4">
    <source>
        <dbReference type="ARBA" id="ARBA00004741"/>
    </source>
</evidence>
<evidence type="ECO:0000256" key="11">
    <source>
        <dbReference type="ARBA" id="ARBA00023141"/>
    </source>
</evidence>
<reference evidence="19 20" key="1">
    <citation type="submission" date="2018-02" db="EMBL/GenBank/DDBJ databases">
        <title>Insights into the biology of acidophilic members of the Acidiferrobacteraceae family derived from comparative genomic analyses.</title>
        <authorList>
            <person name="Issotta F."/>
            <person name="Thyssen C."/>
            <person name="Mena C."/>
            <person name="Moya A."/>
            <person name="Bellenberg S."/>
            <person name="Sproer C."/>
            <person name="Covarrubias P.C."/>
            <person name="Sand W."/>
            <person name="Quatrini R."/>
            <person name="Vera M."/>
        </authorList>
    </citation>
    <scope>NUCLEOTIDE SEQUENCE [LARGE SCALE GENOMIC DNA]</scope>
    <source>
        <strain evidence="20">m-1</strain>
    </source>
</reference>
<evidence type="ECO:0000256" key="8">
    <source>
        <dbReference type="ARBA" id="ARBA00014401"/>
    </source>
</evidence>
<dbReference type="Pfam" id="PF00800">
    <property type="entry name" value="PDT"/>
    <property type="match status" value="1"/>
</dbReference>
<dbReference type="GO" id="GO:0004106">
    <property type="term" value="F:chorismate mutase activity"/>
    <property type="evidence" value="ECO:0007669"/>
    <property type="project" value="UniProtKB-EC"/>
</dbReference>
<dbReference type="InterPro" id="IPR002912">
    <property type="entry name" value="ACT_dom"/>
</dbReference>
<dbReference type="SUPFAM" id="SSF55021">
    <property type="entry name" value="ACT-like"/>
    <property type="match status" value="1"/>
</dbReference>
<dbReference type="InterPro" id="IPR045865">
    <property type="entry name" value="ACT-like_dom_sf"/>
</dbReference>
<dbReference type="PROSITE" id="PS51671">
    <property type="entry name" value="ACT"/>
    <property type="match status" value="1"/>
</dbReference>
<dbReference type="NCBIfam" id="TIGR01807">
    <property type="entry name" value="CM_P2"/>
    <property type="match status" value="1"/>
</dbReference>
<comment type="pathway">
    <text evidence="5">Metabolic intermediate biosynthesis; prephenate biosynthesis; prephenate from chorismate: step 1/1.</text>
</comment>
<evidence type="ECO:0000256" key="1">
    <source>
        <dbReference type="ARBA" id="ARBA00000824"/>
    </source>
</evidence>
<evidence type="ECO:0000256" key="3">
    <source>
        <dbReference type="ARBA" id="ARBA00004496"/>
    </source>
</evidence>
<dbReference type="Proteomes" id="UP000253250">
    <property type="component" value="Unassembled WGS sequence"/>
</dbReference>
<organism evidence="19 20">
    <name type="scientific">Acidiferrobacter thiooxydans</name>
    <dbReference type="NCBI Taxonomy" id="163359"/>
    <lineage>
        <taxon>Bacteria</taxon>
        <taxon>Pseudomonadati</taxon>
        <taxon>Pseudomonadota</taxon>
        <taxon>Gammaproteobacteria</taxon>
        <taxon>Acidiferrobacterales</taxon>
        <taxon>Acidiferrobacteraceae</taxon>
        <taxon>Acidiferrobacter</taxon>
    </lineage>
</organism>
<evidence type="ECO:0000256" key="9">
    <source>
        <dbReference type="ARBA" id="ARBA00022490"/>
    </source>
</evidence>
<dbReference type="GO" id="GO:0009094">
    <property type="term" value="P:L-phenylalanine biosynthetic process"/>
    <property type="evidence" value="ECO:0007669"/>
    <property type="project" value="UniProtKB-UniPathway"/>
</dbReference>
<evidence type="ECO:0000256" key="2">
    <source>
        <dbReference type="ARBA" id="ARBA00002364"/>
    </source>
</evidence>
<dbReference type="InterPro" id="IPR002701">
    <property type="entry name" value="CM_II_prokaryot"/>
</dbReference>
<dbReference type="InterPro" id="IPR036263">
    <property type="entry name" value="Chorismate_II_sf"/>
</dbReference>
<dbReference type="OrthoDB" id="9802281at2"/>
<keyword evidence="9" id="KW-0963">Cytoplasm</keyword>
<keyword evidence="15" id="KW-0511">Multifunctional enzyme</keyword>
<dbReference type="PIRSF" id="PIRSF001500">
    <property type="entry name" value="Chor_mut_pdt_Ppr"/>
    <property type="match status" value="1"/>
</dbReference>
<dbReference type="Gene3D" id="1.20.59.10">
    <property type="entry name" value="Chorismate mutase"/>
    <property type="match status" value="1"/>
</dbReference>
<evidence type="ECO:0000256" key="16">
    <source>
        <dbReference type="ARBA" id="ARBA00031175"/>
    </source>
</evidence>
<dbReference type="SUPFAM" id="SSF48600">
    <property type="entry name" value="Chorismate mutase II"/>
    <property type="match status" value="1"/>
</dbReference>
<protein>
    <recommendedName>
        <fullName evidence="8">Bifunctional chorismate mutase/prephenate dehydratase</fullName>
        <ecNumber evidence="7">4.2.1.51</ecNumber>
        <ecNumber evidence="6">5.4.99.5</ecNumber>
    </recommendedName>
    <alternativeName>
        <fullName evidence="17">Chorismate mutase-prephenate dehydratase</fullName>
    </alternativeName>
    <alternativeName>
        <fullName evidence="16">p-protein</fullName>
    </alternativeName>
</protein>
<comment type="catalytic activity">
    <reaction evidence="18">
        <text>prephenate + H(+) = 3-phenylpyruvate + CO2 + H2O</text>
        <dbReference type="Rhea" id="RHEA:21648"/>
        <dbReference type="ChEBI" id="CHEBI:15377"/>
        <dbReference type="ChEBI" id="CHEBI:15378"/>
        <dbReference type="ChEBI" id="CHEBI:16526"/>
        <dbReference type="ChEBI" id="CHEBI:18005"/>
        <dbReference type="ChEBI" id="CHEBI:29934"/>
        <dbReference type="EC" id="4.2.1.51"/>
    </reaction>
</comment>
<keyword evidence="20" id="KW-1185">Reference proteome</keyword>
<dbReference type="UniPathway" id="UPA00121">
    <property type="reaction ID" value="UER00345"/>
</dbReference>
<dbReference type="SMART" id="SM00830">
    <property type="entry name" value="CM_2"/>
    <property type="match status" value="1"/>
</dbReference>
<dbReference type="CDD" id="cd04905">
    <property type="entry name" value="ACT_CM-PDT"/>
    <property type="match status" value="1"/>
</dbReference>
<comment type="pathway">
    <text evidence="4">Amino-acid biosynthesis; L-phenylalanine biosynthesis; phenylpyruvate from prephenate: step 1/1.</text>
</comment>
<evidence type="ECO:0000256" key="15">
    <source>
        <dbReference type="ARBA" id="ARBA00023268"/>
    </source>
</evidence>
<comment type="catalytic activity">
    <reaction evidence="1">
        <text>chorismate = prephenate</text>
        <dbReference type="Rhea" id="RHEA:13897"/>
        <dbReference type="ChEBI" id="CHEBI:29748"/>
        <dbReference type="ChEBI" id="CHEBI:29934"/>
        <dbReference type="EC" id="5.4.99.5"/>
    </reaction>
</comment>
<dbReference type="CDD" id="cd13630">
    <property type="entry name" value="PBP2_PDT_1"/>
    <property type="match status" value="1"/>
</dbReference>
<dbReference type="NCBIfam" id="NF008865">
    <property type="entry name" value="PRK11898.1"/>
    <property type="match status" value="1"/>
</dbReference>
<dbReference type="EC" id="4.2.1.51" evidence="7"/>
<evidence type="ECO:0000256" key="10">
    <source>
        <dbReference type="ARBA" id="ARBA00022605"/>
    </source>
</evidence>
<dbReference type="InterPro" id="IPR010957">
    <property type="entry name" value="G/b/e-P-prot_chorismate_mutase"/>
</dbReference>
<dbReference type="FunFam" id="3.40.190.10:FF:000029">
    <property type="entry name" value="Chorismate mutase/Prephenate dehydratase"/>
    <property type="match status" value="1"/>
</dbReference>
<dbReference type="PROSITE" id="PS51171">
    <property type="entry name" value="PREPHENATE_DEHYDR_3"/>
    <property type="match status" value="1"/>
</dbReference>
<evidence type="ECO:0000256" key="7">
    <source>
        <dbReference type="ARBA" id="ARBA00013147"/>
    </source>
</evidence>
<keyword evidence="10" id="KW-0028">Amino-acid biosynthesis</keyword>
<dbReference type="STRING" id="163359.A9R16_04700"/>
<evidence type="ECO:0000313" key="19">
    <source>
        <dbReference type="EMBL" id="RCN58970.1"/>
    </source>
</evidence>
<dbReference type="InterPro" id="IPR008242">
    <property type="entry name" value="Chor_mutase/pphenate_deHydtase"/>
</dbReference>
<dbReference type="Gene3D" id="3.30.70.260">
    <property type="match status" value="1"/>
</dbReference>
<evidence type="ECO:0000256" key="14">
    <source>
        <dbReference type="ARBA" id="ARBA00023239"/>
    </source>
</evidence>
<dbReference type="Pfam" id="PF01817">
    <property type="entry name" value="CM_2"/>
    <property type="match status" value="1"/>
</dbReference>
<dbReference type="FunFam" id="3.30.70.260:FF:000012">
    <property type="entry name" value="Prephenate dehydratase"/>
    <property type="match status" value="1"/>
</dbReference>
<keyword evidence="14" id="KW-0456">Lyase</keyword>
<dbReference type="InterPro" id="IPR001086">
    <property type="entry name" value="Preph_deHydtase"/>
</dbReference>
<dbReference type="RefSeq" id="WP_065972171.1">
    <property type="nucleotide sequence ID" value="NZ_CP080624.1"/>
</dbReference>
<name>A0A1C2FXW9_9GAMM</name>
<sequence length="364" mass="40030">MSERPDDPEWRLDERRARIDAIDEQIQSLLADRARTAQEIARVKEACGDTMFYRPERERQVLARVRARHQGPLPEEDVLRIFREIMGSCLALEQALTVAYFGPEGSFTEGALRKHFGGAVAALPQATIAEVFRAVTAKAADFGVVPVENSAEGIVNHTHDLLMRSPLVIVGEVVLRVHHQLLARAQGLDEITHVAAHPQALAQCRGWIERHLAHCEQVAVSNNAEAARRAASESHLAAVASREAAAHWGLPILAANIEDAPDNATRFFVIGRHAVGPSGQDKTSLLLTAPHTPGSLHALLEPFARRGISLLRIESRPAQRALWEYVFFVDIAGHEKDPVIEEALAELEQRGGVVRRLGSYPQAV</sequence>
<dbReference type="Pfam" id="PF01842">
    <property type="entry name" value="ACT"/>
    <property type="match status" value="1"/>
</dbReference>
<proteinExistence type="predicted"/>
<dbReference type="Gene3D" id="3.40.190.10">
    <property type="entry name" value="Periplasmic binding protein-like II"/>
    <property type="match status" value="2"/>
</dbReference>
<dbReference type="InterPro" id="IPR036979">
    <property type="entry name" value="CM_dom_sf"/>
</dbReference>
<dbReference type="EC" id="5.4.99.5" evidence="6"/>
<comment type="function">
    <text evidence="2">Catalyzes the Claisen rearrangement of chorismate to prephenate and the decarboxylation/dehydration of prephenate to phenylpyruvate.</text>
</comment>
<dbReference type="PANTHER" id="PTHR21022:SF19">
    <property type="entry name" value="PREPHENATE DEHYDRATASE-RELATED"/>
    <property type="match status" value="1"/>
</dbReference>
<comment type="caution">
    <text evidence="19">The sequence shown here is derived from an EMBL/GenBank/DDBJ whole genome shotgun (WGS) entry which is preliminary data.</text>
</comment>
<evidence type="ECO:0000256" key="6">
    <source>
        <dbReference type="ARBA" id="ARBA00012404"/>
    </source>
</evidence>
<dbReference type="GO" id="GO:0004664">
    <property type="term" value="F:prephenate dehydratase activity"/>
    <property type="evidence" value="ECO:0007669"/>
    <property type="project" value="UniProtKB-EC"/>
</dbReference>
<keyword evidence="11" id="KW-0057">Aromatic amino acid biosynthesis</keyword>
<dbReference type="PROSITE" id="PS51168">
    <property type="entry name" value="CHORISMATE_MUT_2"/>
    <property type="match status" value="1"/>
</dbReference>
<accession>A0A1C2FXW9</accession>
<dbReference type="PANTHER" id="PTHR21022">
    <property type="entry name" value="PREPHENATE DEHYDRATASE P PROTEIN"/>
    <property type="match status" value="1"/>
</dbReference>
<gene>
    <name evidence="19" type="ORF">C4900_04255</name>
</gene>
<dbReference type="AlphaFoldDB" id="A0A1C2FXW9"/>
<evidence type="ECO:0000256" key="17">
    <source>
        <dbReference type="ARBA" id="ARBA00031520"/>
    </source>
</evidence>
<dbReference type="GO" id="GO:0046417">
    <property type="term" value="P:chorismate metabolic process"/>
    <property type="evidence" value="ECO:0007669"/>
    <property type="project" value="InterPro"/>
</dbReference>